<reference evidence="3" key="4">
    <citation type="submission" date="2024-02" db="EMBL/GenBank/DDBJ databases">
        <title>Comparative genomics of Cryptococcus and Kwoniella reveals pathogenesis evolution and contrasting modes of karyotype evolution via chromosome fusion or intercentromeric recombination.</title>
        <authorList>
            <person name="Coelho M.A."/>
            <person name="David-Palma M."/>
            <person name="Shea T."/>
            <person name="Bowers K."/>
            <person name="McGinley-Smith S."/>
            <person name="Mohammad A.W."/>
            <person name="Gnirke A."/>
            <person name="Yurkov A.M."/>
            <person name="Nowrousian M."/>
            <person name="Sun S."/>
            <person name="Cuomo C.A."/>
            <person name="Heitman J."/>
        </authorList>
    </citation>
    <scope>NUCLEOTIDE SEQUENCE</scope>
    <source>
        <strain evidence="3">CBS 10737</strain>
    </source>
</reference>
<dbReference type="KEGG" id="kpin:30172538"/>
<proteinExistence type="predicted"/>
<name>A0A1B9I298_9TREE</name>
<dbReference type="RefSeq" id="XP_019010866.1">
    <property type="nucleotide sequence ID" value="XM_019155908.1"/>
</dbReference>
<keyword evidence="4" id="KW-1185">Reference proteome</keyword>
<evidence type="ECO:0000313" key="3">
    <source>
        <dbReference type="EMBL" id="WWC70305.1"/>
    </source>
</evidence>
<organism evidence="2">
    <name type="scientific">Kwoniella pini CBS 10737</name>
    <dbReference type="NCBI Taxonomy" id="1296096"/>
    <lineage>
        <taxon>Eukaryota</taxon>
        <taxon>Fungi</taxon>
        <taxon>Dikarya</taxon>
        <taxon>Basidiomycota</taxon>
        <taxon>Agaricomycotina</taxon>
        <taxon>Tremellomycetes</taxon>
        <taxon>Tremellales</taxon>
        <taxon>Cryptococcaceae</taxon>
        <taxon>Kwoniella</taxon>
    </lineage>
</organism>
<accession>A0A1B9I298</accession>
<evidence type="ECO:0000313" key="2">
    <source>
        <dbReference type="EMBL" id="OCF49647.1"/>
    </source>
</evidence>
<dbReference type="AlphaFoldDB" id="A0A1B9I298"/>
<dbReference type="Proteomes" id="UP000094020">
    <property type="component" value="Chromosome 5"/>
</dbReference>
<feature type="region of interest" description="Disordered" evidence="1">
    <location>
        <begin position="191"/>
        <end position="244"/>
    </location>
</feature>
<reference evidence="2" key="1">
    <citation type="submission" date="2013-07" db="EMBL/GenBank/DDBJ databases">
        <title>The Genome Sequence of Cryptococcus pinus CBS10737.</title>
        <authorList>
            <consortium name="The Broad Institute Genome Sequencing Platform"/>
            <person name="Cuomo C."/>
            <person name="Litvintseva A."/>
            <person name="Chen Y."/>
            <person name="Heitman J."/>
            <person name="Sun S."/>
            <person name="Springer D."/>
            <person name="Dromer F."/>
            <person name="Young S.K."/>
            <person name="Zeng Q."/>
            <person name="Gargeya S."/>
            <person name="Fitzgerald M."/>
            <person name="Abouelleil A."/>
            <person name="Alvarado L."/>
            <person name="Berlin A.M."/>
            <person name="Chapman S.B."/>
            <person name="Dewar J."/>
            <person name="Goldberg J."/>
            <person name="Griggs A."/>
            <person name="Gujja S."/>
            <person name="Hansen M."/>
            <person name="Howarth C."/>
            <person name="Imamovic A."/>
            <person name="Larimer J."/>
            <person name="McCowan C."/>
            <person name="Murphy C."/>
            <person name="Pearson M."/>
            <person name="Priest M."/>
            <person name="Roberts A."/>
            <person name="Saif S."/>
            <person name="Shea T."/>
            <person name="Sykes S."/>
            <person name="Wortman J."/>
            <person name="Nusbaum C."/>
            <person name="Birren B."/>
        </authorList>
    </citation>
    <scope>NUCLEOTIDE SEQUENCE [LARGE SCALE GENOMIC DNA]</scope>
    <source>
        <strain evidence="2">CBS 10737</strain>
    </source>
</reference>
<feature type="compositionally biased region" description="Polar residues" evidence="1">
    <location>
        <begin position="201"/>
        <end position="218"/>
    </location>
</feature>
<dbReference type="EMBL" id="CP144523">
    <property type="protein sequence ID" value="WWC70305.1"/>
    <property type="molecule type" value="Genomic_DNA"/>
</dbReference>
<reference evidence="2" key="3">
    <citation type="submission" date="2016-07" db="EMBL/GenBank/DDBJ databases">
        <title>Evolution of pathogenesis and genome organization in the Tremellales.</title>
        <authorList>
            <person name="Cuomo C."/>
            <person name="Litvintseva A."/>
            <person name="Heitman J."/>
            <person name="Chen Y."/>
            <person name="Sun S."/>
            <person name="Springer D."/>
            <person name="Dromer F."/>
            <person name="Young S."/>
            <person name="Zeng Q."/>
            <person name="Chapman S."/>
            <person name="Gujja S."/>
            <person name="Saif S."/>
            <person name="Birren B."/>
        </authorList>
    </citation>
    <scope>NUCLEOTIDE SEQUENCE</scope>
    <source>
        <strain evidence="2">CBS 10737</strain>
    </source>
</reference>
<gene>
    <name evidence="2" type="ORF">I206_04169</name>
    <name evidence="3" type="ORF">I206_104255</name>
</gene>
<reference evidence="3" key="2">
    <citation type="submission" date="2013-07" db="EMBL/GenBank/DDBJ databases">
        <authorList>
            <consortium name="The Broad Institute Genome Sequencing Platform"/>
            <person name="Cuomo C."/>
            <person name="Litvintseva A."/>
            <person name="Chen Y."/>
            <person name="Heitman J."/>
            <person name="Sun S."/>
            <person name="Springer D."/>
            <person name="Dromer F."/>
            <person name="Young S.K."/>
            <person name="Zeng Q."/>
            <person name="Gargeya S."/>
            <person name="Fitzgerald M."/>
            <person name="Abouelleil A."/>
            <person name="Alvarado L."/>
            <person name="Berlin A.M."/>
            <person name="Chapman S.B."/>
            <person name="Dewar J."/>
            <person name="Goldberg J."/>
            <person name="Griggs A."/>
            <person name="Gujja S."/>
            <person name="Hansen M."/>
            <person name="Howarth C."/>
            <person name="Imamovic A."/>
            <person name="Larimer J."/>
            <person name="McCowan C."/>
            <person name="Murphy C."/>
            <person name="Pearson M."/>
            <person name="Priest M."/>
            <person name="Roberts A."/>
            <person name="Saif S."/>
            <person name="Shea T."/>
            <person name="Sykes S."/>
            <person name="Wortman J."/>
            <person name="Nusbaum C."/>
            <person name="Birren B."/>
        </authorList>
    </citation>
    <scope>NUCLEOTIDE SEQUENCE</scope>
    <source>
        <strain evidence="3">CBS 10737</strain>
    </source>
</reference>
<dbReference type="GeneID" id="30172538"/>
<protein>
    <submittedName>
        <fullName evidence="2">Uncharacterized protein</fullName>
    </submittedName>
</protein>
<evidence type="ECO:0000256" key="1">
    <source>
        <dbReference type="SAM" id="MobiDB-lite"/>
    </source>
</evidence>
<sequence length="244" mass="26664">MFVQGEFTTLDEGATERTTKYYVPLDNSKSTIESIKGDRRKLLIATTAGTVFKDVYDHVYGRLPPGLIRANTNENYIPKPLGTNDARIKITVVSTENGPNKYIVTNMEQNATLQSAEPLLPDEFLYENSEFPSNSATAFKAWWDRYGKATHILSPTGSNAINSDCMTGVTKSSNGTQGSVPKPVFQDPSVKLAEKDEDTESVVTTDAASKPAATQVTDWDTDSDTDMFEPGSSTPPDDDGFEVL</sequence>
<evidence type="ECO:0000313" key="4">
    <source>
        <dbReference type="Proteomes" id="UP000094020"/>
    </source>
</evidence>
<dbReference type="EMBL" id="KI894011">
    <property type="protein sequence ID" value="OCF49647.1"/>
    <property type="molecule type" value="Genomic_DNA"/>
</dbReference>